<feature type="transmembrane region" description="Helical" evidence="8">
    <location>
        <begin position="851"/>
        <end position="872"/>
    </location>
</feature>
<feature type="transmembrane region" description="Helical" evidence="8">
    <location>
        <begin position="884"/>
        <end position="904"/>
    </location>
</feature>
<dbReference type="Proteomes" id="UP001174909">
    <property type="component" value="Unassembled WGS sequence"/>
</dbReference>
<feature type="transmembrane region" description="Helical" evidence="8">
    <location>
        <begin position="981"/>
        <end position="1003"/>
    </location>
</feature>
<evidence type="ECO:0000256" key="1">
    <source>
        <dbReference type="ARBA" id="ARBA00004196"/>
    </source>
</evidence>
<proteinExistence type="predicted"/>
<evidence type="ECO:0000256" key="6">
    <source>
        <dbReference type="ARBA" id="ARBA00023136"/>
    </source>
</evidence>
<name>A0AA35SMM8_GEOBA</name>
<evidence type="ECO:0000313" key="11">
    <source>
        <dbReference type="Proteomes" id="UP001174909"/>
    </source>
</evidence>
<keyword evidence="6 8" id="KW-0472">Membrane</keyword>
<dbReference type="EMBL" id="CASHTH010002598">
    <property type="protein sequence ID" value="CAI8032339.1"/>
    <property type="molecule type" value="Genomic_DNA"/>
</dbReference>
<dbReference type="SUPFAM" id="SSF51126">
    <property type="entry name" value="Pectin lyase-like"/>
    <property type="match status" value="2"/>
</dbReference>
<accession>A0AA35SMM8</accession>
<feature type="transmembrane region" description="Helical" evidence="8">
    <location>
        <begin position="947"/>
        <end position="969"/>
    </location>
</feature>
<gene>
    <name evidence="10" type="ORF">GBAR_LOCUS18284</name>
</gene>
<sequence length="1133" mass="123646">MDRCVCGSMTRPIFSLALLLLFLSAATNTSAVDCGGATYSTVIYVDCENGSISRGCGNMEEPCKTLALAVRALGNNYCISIPGSRSCPLDEVLNITGYSHIGIVGNEDLKLVCTENNTAGLYVSAVEGLNLSYFTISGCGALFESANFNFTSSTMTQIRVAMYVINVTNLAVTSTHFQSNPGLGLAVYNTKGNILFVDCDFVGNGEWSTTAGGGGLLLHYSYCTPGLITCDPSTNIYNSNNNIIIDSCRFERNKAAGSTSSAELNFHREIGIYTYTLGKGGGLCVSFSGNSSQNTVNVKDSVFLNNTAHFGGGMELLLKDNATRNNISIVGTKIEGNFASGDGGGIRIANEFYECKSCVLENAVKVNDTLFLSNSAMWGGAVEYFASQGERSTINSPVFYNCTWDSNTAVMSASAVDLVLDAFSTQLPGFLPTPLFERCLFVRNSLTSFQTGTISIQSYEVEFKSHVKFEDNMGTALYLTDATAVILSGTVAEFVNNTAGNGAALSLLGSSNLVIHPDTQLDFTNNKALEFGGAIYFYSTSSSLFYSYTCFVEYFKAQVKPGNWSNVSLWFSNNTALGFGHAIYASTLVPCARIYGNGSNIDEKLDELFTKPPFIYDDPYTRGLIGTVVDRLAFGSYNALIAVPGLVFQTGVRAFDELNQTVDAVFHAFIMKGSENASIASTYSYTASGQIQLTGVPGTRVEVTLQTTGPIQTGISLEITLADCPPGFYEDLNKTNTSSTVCRCSANVPGYQYEGVFRCDADDFQAVLAQGYWGGCLTGTGFVTGQCPLGFCNHTNTEFLLPQSCAELDSMLCGPKHRTGVLCGTCKENYTVHYHSNRYECEKCKHPHLGLLYYALAELLPLTLVFAVIVIFGISFTSGPANSFILFAQVLNFFDVSSFGSLPFPRSVTYLTDAYQAIFGAFNFDFFKIEAFSFCLWDNAQILDLFVFKYVTTAYVLVMLLSLLLSVHYIPRCYACLQRCVFRRTITICLIQGVSAFLIMSYAQCAKVSFQILTVQSLRGQDFHHVKDVVFLSGETDYFSRRHLPYAIPAVLVLVLVTVPPIILILHPALTKYCGKKSDDTGEEREKMAFLSVWKTRLTPFFDSFQSCFKDNCRYFAGLYFISPRDIDGFCSC</sequence>
<dbReference type="GO" id="GO:0005576">
    <property type="term" value="C:extracellular region"/>
    <property type="evidence" value="ECO:0007669"/>
    <property type="project" value="UniProtKB-SubCell"/>
</dbReference>
<keyword evidence="7" id="KW-0998">Cell outer membrane</keyword>
<reference evidence="10" key="1">
    <citation type="submission" date="2023-03" db="EMBL/GenBank/DDBJ databases">
        <authorList>
            <person name="Steffen K."/>
            <person name="Cardenas P."/>
        </authorList>
    </citation>
    <scope>NUCLEOTIDE SEQUENCE</scope>
</reference>
<evidence type="ECO:0000256" key="7">
    <source>
        <dbReference type="ARBA" id="ARBA00023237"/>
    </source>
</evidence>
<protein>
    <submittedName>
        <fullName evidence="10">Uncharacterized protein</fullName>
    </submittedName>
</protein>
<evidence type="ECO:0000256" key="2">
    <source>
        <dbReference type="ARBA" id="ARBA00004442"/>
    </source>
</evidence>
<dbReference type="PANTHER" id="PTHR11319:SF35">
    <property type="entry name" value="OUTER MEMBRANE PROTEIN PMPC-RELATED"/>
    <property type="match status" value="1"/>
</dbReference>
<keyword evidence="8" id="KW-1133">Transmembrane helix</keyword>
<evidence type="ECO:0000313" key="10">
    <source>
        <dbReference type="EMBL" id="CAI8032339.1"/>
    </source>
</evidence>
<dbReference type="AlphaFoldDB" id="A0AA35SMM8"/>
<evidence type="ECO:0000256" key="3">
    <source>
        <dbReference type="ARBA" id="ARBA00004613"/>
    </source>
</evidence>
<keyword evidence="5 9" id="KW-0732">Signal</keyword>
<dbReference type="Pfam" id="PF02415">
    <property type="entry name" value="Chlam_PMP"/>
    <property type="match status" value="1"/>
</dbReference>
<feature type="signal peptide" evidence="9">
    <location>
        <begin position="1"/>
        <end position="31"/>
    </location>
</feature>
<evidence type="ECO:0000256" key="5">
    <source>
        <dbReference type="ARBA" id="ARBA00022729"/>
    </source>
</evidence>
<evidence type="ECO:0000256" key="9">
    <source>
        <dbReference type="SAM" id="SignalP"/>
    </source>
</evidence>
<dbReference type="InterPro" id="IPR003368">
    <property type="entry name" value="POMP_repeat"/>
</dbReference>
<organism evidence="10 11">
    <name type="scientific">Geodia barretti</name>
    <name type="common">Barrett's horny sponge</name>
    <dbReference type="NCBI Taxonomy" id="519541"/>
    <lineage>
        <taxon>Eukaryota</taxon>
        <taxon>Metazoa</taxon>
        <taxon>Porifera</taxon>
        <taxon>Demospongiae</taxon>
        <taxon>Heteroscleromorpha</taxon>
        <taxon>Tetractinellida</taxon>
        <taxon>Astrophorina</taxon>
        <taxon>Geodiidae</taxon>
        <taxon>Geodia</taxon>
    </lineage>
</organism>
<keyword evidence="4" id="KW-0964">Secreted</keyword>
<comment type="subcellular location">
    <subcellularLocation>
        <location evidence="1">Cell envelope</location>
    </subcellularLocation>
    <subcellularLocation>
        <location evidence="2">Cell outer membrane</location>
    </subcellularLocation>
    <subcellularLocation>
        <location evidence="3">Secreted</location>
    </subcellularLocation>
</comment>
<dbReference type="InterPro" id="IPR011050">
    <property type="entry name" value="Pectin_lyase_fold/virulence"/>
</dbReference>
<keyword evidence="11" id="KW-1185">Reference proteome</keyword>
<evidence type="ECO:0000256" key="4">
    <source>
        <dbReference type="ARBA" id="ARBA00022525"/>
    </source>
</evidence>
<comment type="caution">
    <text evidence="10">The sequence shown here is derived from an EMBL/GenBank/DDBJ whole genome shotgun (WGS) entry which is preliminary data.</text>
</comment>
<dbReference type="PANTHER" id="PTHR11319">
    <property type="entry name" value="G PROTEIN-COUPLED RECEPTOR-RELATED"/>
    <property type="match status" value="1"/>
</dbReference>
<feature type="transmembrane region" description="Helical" evidence="8">
    <location>
        <begin position="1046"/>
        <end position="1066"/>
    </location>
</feature>
<keyword evidence="8" id="KW-0812">Transmembrane</keyword>
<evidence type="ECO:0000256" key="8">
    <source>
        <dbReference type="SAM" id="Phobius"/>
    </source>
</evidence>
<feature type="chain" id="PRO_5041218270" evidence="9">
    <location>
        <begin position="32"/>
        <end position="1133"/>
    </location>
</feature>